<name>A0AAW5AL48_9NEIS</name>
<dbReference type="PANTHER" id="PTHR21192:SF2">
    <property type="entry name" value="NADH DEHYDROGENASE [UBIQUINONE] 1 ALPHA SUBCOMPLEX ASSEMBLY FACTOR 3"/>
    <property type="match status" value="1"/>
</dbReference>
<dbReference type="Gene3D" id="3.40.1230.10">
    <property type="entry name" value="MTH938-like"/>
    <property type="match status" value="1"/>
</dbReference>
<accession>A0AAW5AL48</accession>
<dbReference type="InterPro" id="IPR007523">
    <property type="entry name" value="NDUFAF3/AAMDC"/>
</dbReference>
<gene>
    <name evidence="1" type="ORF">L4H06_03025</name>
</gene>
<dbReference type="AlphaFoldDB" id="A0AAW5AL48"/>
<protein>
    <submittedName>
        <fullName evidence="1">MTH938/NDUFAF3 family protein</fullName>
    </submittedName>
</protein>
<dbReference type="RefSeq" id="WP_237092480.1">
    <property type="nucleotide sequence ID" value="NZ_JAKKDL010000003.1"/>
</dbReference>
<dbReference type="InterPro" id="IPR036748">
    <property type="entry name" value="MTH938-like_sf"/>
</dbReference>
<evidence type="ECO:0000313" key="1">
    <source>
        <dbReference type="EMBL" id="MCF7529205.1"/>
    </source>
</evidence>
<evidence type="ECO:0000313" key="2">
    <source>
        <dbReference type="Proteomes" id="UP001201397"/>
    </source>
</evidence>
<dbReference type="EMBL" id="JAKKDL010000003">
    <property type="protein sequence ID" value="MCF7529205.1"/>
    <property type="molecule type" value="Genomic_DNA"/>
</dbReference>
<dbReference type="Proteomes" id="UP001201397">
    <property type="component" value="Unassembled WGS sequence"/>
</dbReference>
<proteinExistence type="predicted"/>
<reference evidence="1" key="1">
    <citation type="submission" date="2022-01" db="EMBL/GenBank/DDBJ databases">
        <title>Neisseria sp. ZJ104.</title>
        <authorList>
            <person name="Yang C."/>
        </authorList>
    </citation>
    <scope>NUCLEOTIDE SEQUENCE</scope>
    <source>
        <strain evidence="1">ZJ104</strain>
    </source>
</reference>
<dbReference type="Pfam" id="PF04430">
    <property type="entry name" value="DUF498"/>
    <property type="match status" value="1"/>
</dbReference>
<dbReference type="PANTHER" id="PTHR21192">
    <property type="entry name" value="NUCLEAR PROTEIN E3-3"/>
    <property type="match status" value="1"/>
</dbReference>
<comment type="caution">
    <text evidence="1">The sequence shown here is derived from an EMBL/GenBank/DDBJ whole genome shotgun (WGS) entry which is preliminary data.</text>
</comment>
<dbReference type="SUPFAM" id="SSF64076">
    <property type="entry name" value="MTH938-like"/>
    <property type="match status" value="1"/>
</dbReference>
<sequence length="122" mass="13338">MLIEENPPQGEAFFYREHEKLIEYGGGSSAVPLLYRSGGAVPTPEAVFDGLTADDLLQQIDSEQPEIWLLGSGAKQRFVHPKITAQLAAAGIALECMNTAAACRTLLLLEGEGRKVWAWLWP</sequence>
<organism evidence="1 2">
    <name type="scientific">Neisseria lisongii</name>
    <dbReference type="NCBI Taxonomy" id="2912188"/>
    <lineage>
        <taxon>Bacteria</taxon>
        <taxon>Pseudomonadati</taxon>
        <taxon>Pseudomonadota</taxon>
        <taxon>Betaproteobacteria</taxon>
        <taxon>Neisseriales</taxon>
        <taxon>Neisseriaceae</taxon>
        <taxon>Neisseria</taxon>
    </lineage>
</organism>